<dbReference type="OrthoDB" id="9795626at2"/>
<feature type="coiled-coil region" evidence="1">
    <location>
        <begin position="314"/>
        <end position="341"/>
    </location>
</feature>
<dbReference type="SUPFAM" id="SSF52540">
    <property type="entry name" value="P-loop containing nucleoside triphosphate hydrolases"/>
    <property type="match status" value="1"/>
</dbReference>
<feature type="coiled-coil region" evidence="1">
    <location>
        <begin position="700"/>
        <end position="737"/>
    </location>
</feature>
<feature type="coiled-coil region" evidence="1">
    <location>
        <begin position="767"/>
        <end position="832"/>
    </location>
</feature>
<organism evidence="2 3">
    <name type="scientific">Myroides albus</name>
    <dbReference type="NCBI Taxonomy" id="2562892"/>
    <lineage>
        <taxon>Bacteria</taxon>
        <taxon>Pseudomonadati</taxon>
        <taxon>Bacteroidota</taxon>
        <taxon>Flavobacteriia</taxon>
        <taxon>Flavobacteriales</taxon>
        <taxon>Flavobacteriaceae</taxon>
        <taxon>Myroides</taxon>
    </lineage>
</organism>
<evidence type="ECO:0000313" key="2">
    <source>
        <dbReference type="EMBL" id="MTG99005.1"/>
    </source>
</evidence>
<protein>
    <submittedName>
        <fullName evidence="2">SMC family ATPase</fullName>
    </submittedName>
</protein>
<keyword evidence="3" id="KW-1185">Reference proteome</keyword>
<dbReference type="Pfam" id="PF13558">
    <property type="entry name" value="SbcC_Walker_B"/>
    <property type="match status" value="1"/>
</dbReference>
<keyword evidence="1" id="KW-0175">Coiled coil</keyword>
<dbReference type="EMBL" id="WMJX01000038">
    <property type="protein sequence ID" value="MTG99005.1"/>
    <property type="molecule type" value="Genomic_DNA"/>
</dbReference>
<dbReference type="Proteomes" id="UP000438760">
    <property type="component" value="Unassembled WGS sequence"/>
</dbReference>
<dbReference type="Gene3D" id="3.40.50.300">
    <property type="entry name" value="P-loop containing nucleotide triphosphate hydrolases"/>
    <property type="match status" value="2"/>
</dbReference>
<proteinExistence type="predicted"/>
<evidence type="ECO:0000256" key="1">
    <source>
        <dbReference type="SAM" id="Coils"/>
    </source>
</evidence>
<dbReference type="PANTHER" id="PTHR32114">
    <property type="entry name" value="ABC TRANSPORTER ABCH.3"/>
    <property type="match status" value="1"/>
</dbReference>
<comment type="caution">
    <text evidence="2">The sequence shown here is derived from an EMBL/GenBank/DDBJ whole genome shotgun (WGS) entry which is preliminary data.</text>
</comment>
<dbReference type="RefSeq" id="WP_155093013.1">
    <property type="nucleotide sequence ID" value="NZ_WMJX01000038.1"/>
</dbReference>
<dbReference type="AlphaFoldDB" id="A0A6I3LSN8"/>
<gene>
    <name evidence="2" type="ORF">GJV76_12835</name>
</gene>
<sequence length="1016" mass="117224">MIPIKLTIEGLYSYQEKQTIDFTSLIEAGLFGIFGRVGSGKSSILEAISFGLYGESERLNAKDNRAYNMMNLKSNRSLIDFEFFNFKDEKYRIYREFKRNSKRFDDVKRGEAILYQWKEGEWVPLPDLNIEGVIGLSYENFKRTIIIPQGQFKEFLELGGTARTKMMQQIFGLDKFDLSFKVKGILAETKQNFDQLQGQLQSYSLINQELLDIKESEYSKSEALQEQLTEHFKHENTVFQQLKAVKDDFDTLVLRREDVSKLEADVPAINDKKQELIRYENLDKVFRIPLKEADAIQSQWQSKQNLYAQFSKEVEEVSKEFVQVESTLKSIQLEYATLEQKKAEFYEFGLIRDIKKLFVQQNDIEQGMTSSNQLVKTAGDKLVESQQLLSQKEQELNAVKQSRLDTNLLLSIDTWFQQFDYLNKTIFDYKESLDKANAEIGKIESQIKGLRLKNPSNWKNEIAEFHSLFNNKQEVLEEEIRHLAVSHQLTQFANDLQQGTPCPLCGSLSHPNLLQGQDVAKTIEDRESKLKDIKDKQKRLVGYESKARGLFEQYSFYGNQKSEVGQKYSSLQHELQQHTLQYQWGNYVSLGDTNQLVQLKQKASEVQKQIELLESHCKQLRNEVEQNRLSVEKATSDFRTYELTHTKVQSEIHSKSTQIIRLNLNSYLTLADSLIEQEAQQREQKIKWIEAEHTKVTARFQELSSQLTALQTKCKSAEEESKELESANKVLQDHIATLLNTHAIESIEEVKQVLNIAIDISEQRNFIHEFETKLAVVRSQVLNLEEKLAKVSFDKERFEKQEVLVAKLELELKEATEVAAKLKGEIERIKLDLNTKAKLLVEYDGLEKRLKNITVLKNMFDGAGFVNYVSSIYLKNLCDMANHRFHRLTNNQLSLQLNENNDFEIIDYLNEGKSRSVKTLSGGQSFQVSLSLALALAESVQSLSKSNKNFFFIDEGFGTQDTESVNVVFETLSNLHKENRIVGIISHVDELQERMPISLSVVKDEENGSMITVNNV</sequence>
<dbReference type="PANTHER" id="PTHR32114:SF2">
    <property type="entry name" value="ABC TRANSPORTER ABCH.3"/>
    <property type="match status" value="1"/>
</dbReference>
<feature type="coiled-coil region" evidence="1">
    <location>
        <begin position="596"/>
        <end position="637"/>
    </location>
</feature>
<dbReference type="InterPro" id="IPR027417">
    <property type="entry name" value="P-loop_NTPase"/>
</dbReference>
<evidence type="ECO:0000313" key="3">
    <source>
        <dbReference type="Proteomes" id="UP000438760"/>
    </source>
</evidence>
<reference evidence="2 3" key="1">
    <citation type="submission" date="2019-11" db="EMBL/GenBank/DDBJ databases">
        <title>Genome of Strain BIT-d1.</title>
        <authorList>
            <person name="Yang Y."/>
        </authorList>
    </citation>
    <scope>NUCLEOTIDE SEQUENCE [LARGE SCALE GENOMIC DNA]</scope>
    <source>
        <strain evidence="2 3">BIT-d1</strain>
    </source>
</reference>
<name>A0A6I3LSN8_9FLAO</name>
<accession>A0A6I3LSN8</accession>